<evidence type="ECO:0000313" key="2">
    <source>
        <dbReference type="EMBL" id="KAJ7722070.1"/>
    </source>
</evidence>
<feature type="non-terminal residue" evidence="2">
    <location>
        <position position="1"/>
    </location>
</feature>
<reference evidence="2" key="1">
    <citation type="submission" date="2023-03" db="EMBL/GenBank/DDBJ databases">
        <title>Massive genome expansion in bonnet fungi (Mycena s.s.) driven by repeated elements and novel gene families across ecological guilds.</title>
        <authorList>
            <consortium name="Lawrence Berkeley National Laboratory"/>
            <person name="Harder C.B."/>
            <person name="Miyauchi S."/>
            <person name="Viragh M."/>
            <person name="Kuo A."/>
            <person name="Thoen E."/>
            <person name="Andreopoulos B."/>
            <person name="Lu D."/>
            <person name="Skrede I."/>
            <person name="Drula E."/>
            <person name="Henrissat B."/>
            <person name="Morin E."/>
            <person name="Kohler A."/>
            <person name="Barry K."/>
            <person name="LaButti K."/>
            <person name="Morin E."/>
            <person name="Salamov A."/>
            <person name="Lipzen A."/>
            <person name="Mereny Z."/>
            <person name="Hegedus B."/>
            <person name="Baldrian P."/>
            <person name="Stursova M."/>
            <person name="Weitz H."/>
            <person name="Taylor A."/>
            <person name="Grigoriev I.V."/>
            <person name="Nagy L.G."/>
            <person name="Martin F."/>
            <person name="Kauserud H."/>
        </authorList>
    </citation>
    <scope>NUCLEOTIDE SEQUENCE</scope>
    <source>
        <strain evidence="2">CBHHK188m</strain>
    </source>
</reference>
<sequence length="75" mass="7818">QSPFHLLGLGVCAFLEAALGLESGLMPEAARLLTLSEAGARRAAKKRMMAAGLEWEILGADAVVLLGLMHALSCV</sequence>
<evidence type="ECO:0000256" key="1">
    <source>
        <dbReference type="SAM" id="SignalP"/>
    </source>
</evidence>
<organism evidence="2 3">
    <name type="scientific">Mycena maculata</name>
    <dbReference type="NCBI Taxonomy" id="230809"/>
    <lineage>
        <taxon>Eukaryota</taxon>
        <taxon>Fungi</taxon>
        <taxon>Dikarya</taxon>
        <taxon>Basidiomycota</taxon>
        <taxon>Agaricomycotina</taxon>
        <taxon>Agaricomycetes</taxon>
        <taxon>Agaricomycetidae</taxon>
        <taxon>Agaricales</taxon>
        <taxon>Marasmiineae</taxon>
        <taxon>Mycenaceae</taxon>
        <taxon>Mycena</taxon>
    </lineage>
</organism>
<feature type="chain" id="PRO_5042116821" evidence="1">
    <location>
        <begin position="21"/>
        <end position="75"/>
    </location>
</feature>
<accession>A0AAD7HKR6</accession>
<keyword evidence="1" id="KW-0732">Signal</keyword>
<dbReference type="AlphaFoldDB" id="A0AAD7HKR6"/>
<protein>
    <submittedName>
        <fullName evidence="2">Uncharacterized protein</fullName>
    </submittedName>
</protein>
<keyword evidence="3" id="KW-1185">Reference proteome</keyword>
<proteinExistence type="predicted"/>
<evidence type="ECO:0000313" key="3">
    <source>
        <dbReference type="Proteomes" id="UP001215280"/>
    </source>
</evidence>
<feature type="non-terminal residue" evidence="2">
    <location>
        <position position="75"/>
    </location>
</feature>
<dbReference type="Proteomes" id="UP001215280">
    <property type="component" value="Unassembled WGS sequence"/>
</dbReference>
<comment type="caution">
    <text evidence="2">The sequence shown here is derived from an EMBL/GenBank/DDBJ whole genome shotgun (WGS) entry which is preliminary data.</text>
</comment>
<name>A0AAD7HKR6_9AGAR</name>
<dbReference type="EMBL" id="JARJLG010000262">
    <property type="protein sequence ID" value="KAJ7722070.1"/>
    <property type="molecule type" value="Genomic_DNA"/>
</dbReference>
<feature type="signal peptide" evidence="1">
    <location>
        <begin position="1"/>
        <end position="20"/>
    </location>
</feature>
<gene>
    <name evidence="2" type="ORF">DFH07DRAFT_698519</name>
</gene>